<gene>
    <name evidence="3" type="primary">LOC140035601</name>
</gene>
<name>A0ABM4WMJ7_COFAR</name>
<feature type="domain" description="Integrase catalytic" evidence="1">
    <location>
        <begin position="14"/>
        <end position="175"/>
    </location>
</feature>
<reference evidence="3" key="1">
    <citation type="submission" date="2025-08" db="UniProtKB">
        <authorList>
            <consortium name="RefSeq"/>
        </authorList>
    </citation>
    <scope>IDENTIFICATION</scope>
    <source>
        <tissue evidence="3">Leaves</tissue>
    </source>
</reference>
<dbReference type="InterPro" id="IPR036397">
    <property type="entry name" value="RNaseH_sf"/>
</dbReference>
<dbReference type="Pfam" id="PF24626">
    <property type="entry name" value="SH3_Tf2-1"/>
    <property type="match status" value="1"/>
</dbReference>
<dbReference type="PANTHER" id="PTHR45835">
    <property type="entry name" value="YALI0A06105P"/>
    <property type="match status" value="1"/>
</dbReference>
<dbReference type="RefSeq" id="XP_071932996.1">
    <property type="nucleotide sequence ID" value="XM_072076895.1"/>
</dbReference>
<dbReference type="InterPro" id="IPR056924">
    <property type="entry name" value="SH3_Tf2-1"/>
</dbReference>
<dbReference type="SUPFAM" id="SSF53098">
    <property type="entry name" value="Ribonuclease H-like"/>
    <property type="match status" value="1"/>
</dbReference>
<evidence type="ECO:0000313" key="3">
    <source>
        <dbReference type="RefSeq" id="XP_071932996.1"/>
    </source>
</evidence>
<dbReference type="Gene3D" id="3.30.420.10">
    <property type="entry name" value="Ribonuclease H-like superfamily/Ribonuclease H"/>
    <property type="match status" value="1"/>
</dbReference>
<dbReference type="GeneID" id="140035601"/>
<protein>
    <recommendedName>
        <fullName evidence="1">Integrase catalytic domain-containing protein</fullName>
    </recommendedName>
</protein>
<evidence type="ECO:0000313" key="2">
    <source>
        <dbReference type="Proteomes" id="UP001652660"/>
    </source>
</evidence>
<organism evidence="2 3">
    <name type="scientific">Coffea arabica</name>
    <name type="common">Arabian coffee</name>
    <dbReference type="NCBI Taxonomy" id="13443"/>
    <lineage>
        <taxon>Eukaryota</taxon>
        <taxon>Viridiplantae</taxon>
        <taxon>Streptophyta</taxon>
        <taxon>Embryophyta</taxon>
        <taxon>Tracheophyta</taxon>
        <taxon>Spermatophyta</taxon>
        <taxon>Magnoliopsida</taxon>
        <taxon>eudicotyledons</taxon>
        <taxon>Gunneridae</taxon>
        <taxon>Pentapetalae</taxon>
        <taxon>asterids</taxon>
        <taxon>lamiids</taxon>
        <taxon>Gentianales</taxon>
        <taxon>Rubiaceae</taxon>
        <taxon>Ixoroideae</taxon>
        <taxon>Gardenieae complex</taxon>
        <taxon>Bertiereae - Coffeeae clade</taxon>
        <taxon>Coffeeae</taxon>
        <taxon>Coffea</taxon>
    </lineage>
</organism>
<accession>A0ABM4WMJ7</accession>
<evidence type="ECO:0000259" key="1">
    <source>
        <dbReference type="PROSITE" id="PS50994"/>
    </source>
</evidence>
<proteinExistence type="predicted"/>
<sequence>MSSAIIQGYYLLQSLEVPEQAWQHISMDFIEGLPKSFGSNVVVDRFTKYAHFIPLASHYTAKIVADTFFDQIFKLHGLPLSIISDRDKVFSSAFWQELFRENLLQAQNRIKQLADRNRTERSFEVGDWVYLKLQPYRQTSIALRKKLKLAAKHYRPYQIELKLGPVAYKLKLPEGSTVHPVFHVSLLKESPKGAAVSTGLLELNEHDEIRVVPLAVLDMRVINRNGVAVEHMLIQWENMALEELKEPLSNILLQEIRDAYAKR</sequence>
<keyword evidence="2" id="KW-1185">Reference proteome</keyword>
<dbReference type="InterPro" id="IPR012337">
    <property type="entry name" value="RNaseH-like_sf"/>
</dbReference>
<dbReference type="InterPro" id="IPR001584">
    <property type="entry name" value="Integrase_cat-core"/>
</dbReference>
<dbReference type="PANTHER" id="PTHR45835:SF104">
    <property type="entry name" value="PROTEIN NYNRIN-LIKE"/>
    <property type="match status" value="1"/>
</dbReference>
<dbReference type="Proteomes" id="UP001652660">
    <property type="component" value="Chromosome 2c"/>
</dbReference>
<dbReference type="PROSITE" id="PS50994">
    <property type="entry name" value="INTEGRASE"/>
    <property type="match status" value="1"/>
</dbReference>